<reference evidence="5" key="1">
    <citation type="journal article" date="2019" name="Int. J. Syst. Evol. Microbiol.">
        <title>The Global Catalogue of Microorganisms (GCM) 10K type strain sequencing project: providing services to taxonomists for standard genome sequencing and annotation.</title>
        <authorList>
            <consortium name="The Broad Institute Genomics Platform"/>
            <consortium name="The Broad Institute Genome Sequencing Center for Infectious Disease"/>
            <person name="Wu L."/>
            <person name="Ma J."/>
        </authorList>
    </citation>
    <scope>NUCLEOTIDE SEQUENCE [LARGE SCALE GENOMIC DNA]</scope>
    <source>
        <strain evidence="5">CCUG 56029</strain>
    </source>
</reference>
<dbReference type="InterPro" id="IPR000086">
    <property type="entry name" value="NUDIX_hydrolase_dom"/>
</dbReference>
<accession>A0ABV8XP74</accession>
<dbReference type="PROSITE" id="PS51462">
    <property type="entry name" value="NUDIX"/>
    <property type="match status" value="1"/>
</dbReference>
<evidence type="ECO:0000313" key="5">
    <source>
        <dbReference type="Proteomes" id="UP001595998"/>
    </source>
</evidence>
<comment type="caution">
    <text evidence="4">The sequence shown here is derived from an EMBL/GenBank/DDBJ whole genome shotgun (WGS) entry which is preliminary data.</text>
</comment>
<dbReference type="PANTHER" id="PTHR43046:SF2">
    <property type="entry name" value="8-OXO-DGTP DIPHOSPHATASE-RELATED"/>
    <property type="match status" value="1"/>
</dbReference>
<evidence type="ECO:0000313" key="4">
    <source>
        <dbReference type="EMBL" id="MFC4426696.1"/>
    </source>
</evidence>
<feature type="domain" description="Nudix hydrolase" evidence="3">
    <location>
        <begin position="13"/>
        <end position="130"/>
    </location>
</feature>
<dbReference type="Pfam" id="PF00293">
    <property type="entry name" value="NUDIX"/>
    <property type="match status" value="1"/>
</dbReference>
<proteinExistence type="predicted"/>
<comment type="cofactor">
    <cofactor evidence="1">
        <name>Mg(2+)</name>
        <dbReference type="ChEBI" id="CHEBI:18420"/>
    </cofactor>
</comment>
<evidence type="ECO:0000256" key="2">
    <source>
        <dbReference type="ARBA" id="ARBA00022801"/>
    </source>
</evidence>
<keyword evidence="5" id="KW-1185">Reference proteome</keyword>
<gene>
    <name evidence="4" type="ORF">ACFOZ9_10755</name>
</gene>
<organism evidence="4 5">
    <name type="scientific">Deinococcus navajonensis</name>
    <dbReference type="NCBI Taxonomy" id="309884"/>
    <lineage>
        <taxon>Bacteria</taxon>
        <taxon>Thermotogati</taxon>
        <taxon>Deinococcota</taxon>
        <taxon>Deinococci</taxon>
        <taxon>Deinococcales</taxon>
        <taxon>Deinococcaceae</taxon>
        <taxon>Deinococcus</taxon>
    </lineage>
</organism>
<sequence length="130" mass="14182">MRSLRARCGSKPLDWTGVSALVMNAKGEVLLQRRTDTGGWGTPGGIAEVGEALEDTLCRELQEGTGLVPLDPYLFTLISGQDTYQKLPGGDEFYQITAIYLIRHWAGTPVPDGQEGTALSFFPWTPCRPP</sequence>
<dbReference type="PANTHER" id="PTHR43046">
    <property type="entry name" value="GDP-MANNOSE MANNOSYL HYDROLASE"/>
    <property type="match status" value="1"/>
</dbReference>
<dbReference type="InterPro" id="IPR015797">
    <property type="entry name" value="NUDIX_hydrolase-like_dom_sf"/>
</dbReference>
<dbReference type="Gene3D" id="3.90.79.10">
    <property type="entry name" value="Nucleoside Triphosphate Pyrophosphohydrolase"/>
    <property type="match status" value="1"/>
</dbReference>
<protein>
    <submittedName>
        <fullName evidence="4">NUDIX domain-containing protein</fullName>
    </submittedName>
</protein>
<keyword evidence="2" id="KW-0378">Hydrolase</keyword>
<name>A0ABV8XP74_9DEIO</name>
<evidence type="ECO:0000259" key="3">
    <source>
        <dbReference type="PROSITE" id="PS51462"/>
    </source>
</evidence>
<dbReference type="EMBL" id="JBHSEH010000009">
    <property type="protein sequence ID" value="MFC4426696.1"/>
    <property type="molecule type" value="Genomic_DNA"/>
</dbReference>
<dbReference type="RefSeq" id="WP_380039429.1">
    <property type="nucleotide sequence ID" value="NZ_JBHSEH010000009.1"/>
</dbReference>
<evidence type="ECO:0000256" key="1">
    <source>
        <dbReference type="ARBA" id="ARBA00001946"/>
    </source>
</evidence>
<dbReference type="SUPFAM" id="SSF55811">
    <property type="entry name" value="Nudix"/>
    <property type="match status" value="1"/>
</dbReference>
<dbReference type="Proteomes" id="UP001595998">
    <property type="component" value="Unassembled WGS sequence"/>
</dbReference>